<dbReference type="EMBL" id="SDIL01000058">
    <property type="protein sequence ID" value="RXK37833.1"/>
    <property type="molecule type" value="Genomic_DNA"/>
</dbReference>
<feature type="transmembrane region" description="Helical" evidence="7">
    <location>
        <begin position="14"/>
        <end position="33"/>
    </location>
</feature>
<feature type="transmembrane region" description="Helical" evidence="7">
    <location>
        <begin position="177"/>
        <end position="201"/>
    </location>
</feature>
<evidence type="ECO:0000256" key="3">
    <source>
        <dbReference type="ARBA" id="ARBA00022792"/>
    </source>
</evidence>
<proteinExistence type="predicted"/>
<dbReference type="CDD" id="cd22888">
    <property type="entry name" value="CcO_VIIa_fungal"/>
    <property type="match status" value="1"/>
</dbReference>
<protein>
    <submittedName>
        <fullName evidence="8">Uncharacterized protein</fullName>
    </submittedName>
</protein>
<accession>A0A4Q1BJF1</accession>
<keyword evidence="4 7" id="KW-1133">Transmembrane helix</keyword>
<evidence type="ECO:0000256" key="4">
    <source>
        <dbReference type="ARBA" id="ARBA00022989"/>
    </source>
</evidence>
<sequence>MPIAPIVGRLRKHIIADISIALGLGASAGYLFWYGVHIPQSDDYIQGDHRWPALPEVSKEGAADAYVPKEVAIIQSKAINNLRDKRADAFFDHFILLCNYFQHPDRHKGKHLFRHLDRRHDDDQLVHPPHQVIYKFNPPSDRLSHSDYRWLMLVIHYASMIDDLFRVPGTHFRFGFGFFLNLVPEVGDVIETLFNFIIWIYVPWHTGCWRMIYGKVLRIEFHNFIICLIPFLGAYLSAQVRPNRRNSRLLSCFMSVRSAMAKDVRRGDVWVSKAESMDATPLTLADYLGVDEISYGKHIRRVFMGRGDRYSRS</sequence>
<keyword evidence="6 7" id="KW-0472">Membrane</keyword>
<evidence type="ECO:0000256" key="1">
    <source>
        <dbReference type="ARBA" id="ARBA00004273"/>
    </source>
</evidence>
<feature type="transmembrane region" description="Helical" evidence="7">
    <location>
        <begin position="221"/>
        <end position="238"/>
    </location>
</feature>
<evidence type="ECO:0000256" key="6">
    <source>
        <dbReference type="ARBA" id="ARBA00023136"/>
    </source>
</evidence>
<keyword evidence="9" id="KW-1185">Reference proteome</keyword>
<dbReference type="VEuPathDB" id="FungiDB:TREMEDRAFT_66252"/>
<keyword evidence="2 7" id="KW-0812">Transmembrane</keyword>
<dbReference type="Pfam" id="PF13430">
    <property type="entry name" value="DUF4112"/>
    <property type="match status" value="1"/>
</dbReference>
<dbReference type="PANTHER" id="PTHR28264:SF1">
    <property type="entry name" value="CYTOCHROME C OXIDASE SUBUNIT 6C"/>
    <property type="match status" value="1"/>
</dbReference>
<name>A0A4Q1BJF1_TREME</name>
<evidence type="ECO:0000256" key="5">
    <source>
        <dbReference type="ARBA" id="ARBA00023128"/>
    </source>
</evidence>
<evidence type="ECO:0000313" key="8">
    <source>
        <dbReference type="EMBL" id="RXK37833.1"/>
    </source>
</evidence>
<dbReference type="OrthoDB" id="2317211at2759"/>
<dbReference type="PANTHER" id="PTHR28264">
    <property type="entry name" value="CYTOCHROME C OXIDASE SUBUNIT 7A"/>
    <property type="match status" value="1"/>
</dbReference>
<comment type="subcellular location">
    <subcellularLocation>
        <location evidence="1">Mitochondrion inner membrane</location>
    </subcellularLocation>
</comment>
<gene>
    <name evidence="8" type="ORF">M231_04831</name>
</gene>
<dbReference type="InParanoid" id="A0A4Q1BJF1"/>
<keyword evidence="5" id="KW-0496">Mitochondrion</keyword>
<dbReference type="STRING" id="5217.A0A4Q1BJF1"/>
<dbReference type="AlphaFoldDB" id="A0A4Q1BJF1"/>
<organism evidence="8 9">
    <name type="scientific">Tremella mesenterica</name>
    <name type="common">Jelly fungus</name>
    <dbReference type="NCBI Taxonomy" id="5217"/>
    <lineage>
        <taxon>Eukaryota</taxon>
        <taxon>Fungi</taxon>
        <taxon>Dikarya</taxon>
        <taxon>Basidiomycota</taxon>
        <taxon>Agaricomycotina</taxon>
        <taxon>Tremellomycetes</taxon>
        <taxon>Tremellales</taxon>
        <taxon>Tremellaceae</taxon>
        <taxon>Tremella</taxon>
    </lineage>
</organism>
<reference evidence="8 9" key="1">
    <citation type="submission" date="2016-06" db="EMBL/GenBank/DDBJ databases">
        <title>Evolution of pathogenesis and genome organization in the Tremellales.</title>
        <authorList>
            <person name="Cuomo C."/>
            <person name="Litvintseva A."/>
            <person name="Heitman J."/>
            <person name="Chen Y."/>
            <person name="Sun S."/>
            <person name="Springer D."/>
            <person name="Dromer F."/>
            <person name="Young S."/>
            <person name="Zeng Q."/>
            <person name="Chapman S."/>
            <person name="Gujja S."/>
            <person name="Saif S."/>
            <person name="Birren B."/>
        </authorList>
    </citation>
    <scope>NUCLEOTIDE SEQUENCE [LARGE SCALE GENOMIC DNA]</scope>
    <source>
        <strain evidence="8 9">ATCC 28783</strain>
    </source>
</reference>
<dbReference type="GO" id="GO:0005743">
    <property type="term" value="C:mitochondrial inner membrane"/>
    <property type="evidence" value="ECO:0007669"/>
    <property type="project" value="UniProtKB-SubCell"/>
</dbReference>
<evidence type="ECO:0000256" key="2">
    <source>
        <dbReference type="ARBA" id="ARBA00022692"/>
    </source>
</evidence>
<dbReference type="InterPro" id="IPR025187">
    <property type="entry name" value="DUF4112"/>
</dbReference>
<keyword evidence="3" id="KW-0999">Mitochondrion inner membrane</keyword>
<comment type="caution">
    <text evidence="8">The sequence shown here is derived from an EMBL/GenBank/DDBJ whole genome shotgun (WGS) entry which is preliminary data.</text>
</comment>
<dbReference type="Proteomes" id="UP000289152">
    <property type="component" value="Unassembled WGS sequence"/>
</dbReference>
<dbReference type="GO" id="GO:0004129">
    <property type="term" value="F:cytochrome-c oxidase activity"/>
    <property type="evidence" value="ECO:0007669"/>
    <property type="project" value="TreeGrafter"/>
</dbReference>
<evidence type="ECO:0000313" key="9">
    <source>
        <dbReference type="Proteomes" id="UP000289152"/>
    </source>
</evidence>
<dbReference type="GO" id="GO:0006123">
    <property type="term" value="P:mitochondrial electron transport, cytochrome c to oxygen"/>
    <property type="evidence" value="ECO:0007669"/>
    <property type="project" value="TreeGrafter"/>
</dbReference>
<evidence type="ECO:0000256" key="7">
    <source>
        <dbReference type="SAM" id="Phobius"/>
    </source>
</evidence>